<dbReference type="GO" id="GO:0032977">
    <property type="term" value="F:membrane insertase activity"/>
    <property type="evidence" value="ECO:0007669"/>
    <property type="project" value="InterPro"/>
</dbReference>
<feature type="domain" description="Membrane insertase YidC N-terminal" evidence="15">
    <location>
        <begin position="88"/>
        <end position="333"/>
    </location>
</feature>
<dbReference type="EMBL" id="QNBC01000001">
    <property type="protein sequence ID" value="RKX68213.1"/>
    <property type="molecule type" value="Genomic_DNA"/>
</dbReference>
<evidence type="ECO:0000256" key="9">
    <source>
        <dbReference type="ARBA" id="ARBA00023136"/>
    </source>
</evidence>
<dbReference type="InterPro" id="IPR028055">
    <property type="entry name" value="YidC/Oxa/ALB_C"/>
</dbReference>
<keyword evidence="10 13" id="KW-0143">Chaperone</keyword>
<dbReference type="Pfam" id="PF14849">
    <property type="entry name" value="YidC_periplas"/>
    <property type="match status" value="1"/>
</dbReference>
<feature type="transmembrane region" description="Helical" evidence="13">
    <location>
        <begin position="421"/>
        <end position="442"/>
    </location>
</feature>
<evidence type="ECO:0000256" key="2">
    <source>
        <dbReference type="ARBA" id="ARBA00010527"/>
    </source>
</evidence>
<dbReference type="NCBIfam" id="TIGR03593">
    <property type="entry name" value="yidC_nterm"/>
    <property type="match status" value="1"/>
</dbReference>
<proteinExistence type="inferred from homology"/>
<accession>A0A660SC49</accession>
<dbReference type="NCBIfam" id="TIGR03592">
    <property type="entry name" value="yidC_oxa1_cterm"/>
    <property type="match status" value="1"/>
</dbReference>
<dbReference type="PRINTS" id="PR01900">
    <property type="entry name" value="YIDCPROTEIN"/>
</dbReference>
<sequence length="545" mass="62810">MDLNKRMLIALVLITVILVVWQMFFFKAPTINRIIGDSTKISDTSKVAKTKEKDTVIRSRVVVSRKEKTVSTKVAKLPYKSTDNSDTINITTSLYRMQIINHGASIINCYVNKYRSVKGDTLNILKGIPQSGITLYSGDYEIPLDSISFNYNKKYIELSDKKVDTLLFSWKNDTSNILLGYVFNNKDYKIDIFYKVNGIDVDWVKFNFNNGLAYEEKYKKNEIHATKAFANLGGTVEKYSSKTLKKGDVSYVGHSSFAGIRNTYFTAMYISDPKDVKGFDIHFVNDGILNFSFDKDYIHDTLNTVSLYIGPLDYTILKSYGGQFTDIFDWGWKIIAPISKLILNVMLFIQRFVHNYGITIIILAVFLFLIFFPLTLSSFRSARKMQELQPALKELQEKYKNNAQKLNQATMELYKEKGVNPFTGCLPILLQTPVFFALYQVLKSTIELKSVSFLWMKDLTAADPYYILPILMGISMFIQQKFSNPDPKQKYMTYFMPIFMVFIFLNFPAGLSLYYLIYNLLSLLQLYIIHLEVINEKKSKPDESK</sequence>
<dbReference type="InterPro" id="IPR019998">
    <property type="entry name" value="Membr_insert_YidC"/>
</dbReference>
<keyword evidence="6 13" id="KW-0812">Transmembrane</keyword>
<evidence type="ECO:0000259" key="14">
    <source>
        <dbReference type="Pfam" id="PF02096"/>
    </source>
</evidence>
<dbReference type="PRINTS" id="PR00701">
    <property type="entry name" value="60KDINNERMP"/>
</dbReference>
<dbReference type="InterPro" id="IPR001708">
    <property type="entry name" value="YidC/ALB3/OXA1/COX18"/>
</dbReference>
<feature type="transmembrane region" description="Helical" evidence="13">
    <location>
        <begin position="491"/>
        <end position="509"/>
    </location>
</feature>
<feature type="transmembrane region" description="Helical" evidence="13">
    <location>
        <begin position="356"/>
        <end position="376"/>
    </location>
</feature>
<comment type="subcellular location">
    <subcellularLocation>
        <location evidence="1">Cell inner membrane</location>
        <topology evidence="1">Multi-pass membrane protein</topology>
    </subcellularLocation>
    <subcellularLocation>
        <location evidence="13">Cell membrane</location>
        <topology evidence="13">Multi-pass membrane protein</topology>
    </subcellularLocation>
</comment>
<dbReference type="PANTHER" id="PTHR12428">
    <property type="entry name" value="OXA1"/>
    <property type="match status" value="1"/>
</dbReference>
<dbReference type="Gene3D" id="2.70.98.90">
    <property type="match status" value="1"/>
</dbReference>
<evidence type="ECO:0000256" key="10">
    <source>
        <dbReference type="ARBA" id="ARBA00023186"/>
    </source>
</evidence>
<dbReference type="Proteomes" id="UP000282321">
    <property type="component" value="Unassembled WGS sequence"/>
</dbReference>
<dbReference type="InterPro" id="IPR047196">
    <property type="entry name" value="YidC_ALB_C"/>
</dbReference>
<protein>
    <recommendedName>
        <fullName evidence="3 13">Membrane protein insertase YidC</fullName>
    </recommendedName>
    <alternativeName>
        <fullName evidence="12 13">Foldase YidC</fullName>
    </alternativeName>
    <alternativeName>
        <fullName evidence="11 13">Membrane integrase YidC</fullName>
    </alternativeName>
    <alternativeName>
        <fullName evidence="13">Membrane protein YidC</fullName>
    </alternativeName>
</protein>
<comment type="caution">
    <text evidence="16">The sequence shown here is derived from an EMBL/GenBank/DDBJ whole genome shotgun (WGS) entry which is preliminary data.</text>
</comment>
<dbReference type="GO" id="GO:0015031">
    <property type="term" value="P:protein transport"/>
    <property type="evidence" value="ECO:0007669"/>
    <property type="project" value="UniProtKB-KW"/>
</dbReference>
<feature type="transmembrane region" description="Helical" evidence="13">
    <location>
        <begin position="7"/>
        <end position="26"/>
    </location>
</feature>
<dbReference type="GO" id="GO:0005886">
    <property type="term" value="C:plasma membrane"/>
    <property type="evidence" value="ECO:0007669"/>
    <property type="project" value="UniProtKB-SubCell"/>
</dbReference>
<comment type="subunit">
    <text evidence="13">Interacts with the Sec translocase complex via SecD. Specifically interacts with transmembrane segments of nascent integral membrane proteins during membrane integration.</text>
</comment>
<dbReference type="PANTHER" id="PTHR12428:SF65">
    <property type="entry name" value="CYTOCHROME C OXIDASE ASSEMBLY PROTEIN COX18, MITOCHONDRIAL"/>
    <property type="match status" value="1"/>
</dbReference>
<comment type="function">
    <text evidence="13">Required for the insertion and/or proper folding and/or complex formation of integral membrane proteins into the membrane. Involved in integration of membrane proteins that insert both dependently and independently of the Sec translocase complex, as well as at least some lipoproteins. Aids folding of multispanning membrane proteins.</text>
</comment>
<feature type="transmembrane region" description="Helical" evidence="13">
    <location>
        <begin position="462"/>
        <end position="479"/>
    </location>
</feature>
<evidence type="ECO:0000256" key="11">
    <source>
        <dbReference type="ARBA" id="ARBA00033245"/>
    </source>
</evidence>
<evidence type="ECO:0000256" key="3">
    <source>
        <dbReference type="ARBA" id="ARBA00015325"/>
    </source>
</evidence>
<evidence type="ECO:0000259" key="15">
    <source>
        <dbReference type="Pfam" id="PF14849"/>
    </source>
</evidence>
<dbReference type="AlphaFoldDB" id="A0A660SC49"/>
<evidence type="ECO:0000313" key="17">
    <source>
        <dbReference type="Proteomes" id="UP000282321"/>
    </source>
</evidence>
<evidence type="ECO:0000256" key="12">
    <source>
        <dbReference type="ARBA" id="ARBA00033342"/>
    </source>
</evidence>
<keyword evidence="5 13" id="KW-1003">Cell membrane</keyword>
<dbReference type="InterPro" id="IPR028053">
    <property type="entry name" value="Membr_insert_YidC_N"/>
</dbReference>
<evidence type="ECO:0000313" key="16">
    <source>
        <dbReference type="EMBL" id="RKX68213.1"/>
    </source>
</evidence>
<evidence type="ECO:0000256" key="13">
    <source>
        <dbReference type="HAMAP-Rule" id="MF_01810"/>
    </source>
</evidence>
<dbReference type="GO" id="GO:0051205">
    <property type="term" value="P:protein insertion into membrane"/>
    <property type="evidence" value="ECO:0007669"/>
    <property type="project" value="TreeGrafter"/>
</dbReference>
<gene>
    <name evidence="13" type="primary">yidC</name>
    <name evidence="16" type="ORF">DRP44_00135</name>
</gene>
<organism evidence="16 17">
    <name type="scientific">candidate division TA06 bacterium</name>
    <dbReference type="NCBI Taxonomy" id="2250710"/>
    <lineage>
        <taxon>Bacteria</taxon>
        <taxon>Bacteria division TA06</taxon>
    </lineage>
</organism>
<reference evidence="16 17" key="1">
    <citation type="submission" date="2018-06" db="EMBL/GenBank/DDBJ databases">
        <title>Extensive metabolic versatility and redundancy in microbially diverse, dynamic hydrothermal sediments.</title>
        <authorList>
            <person name="Dombrowski N."/>
            <person name="Teske A."/>
            <person name="Baker B.J."/>
        </authorList>
    </citation>
    <scope>NUCLEOTIDE SEQUENCE [LARGE SCALE GENOMIC DNA]</scope>
    <source>
        <strain evidence="16">B35_G9</strain>
    </source>
</reference>
<dbReference type="HAMAP" id="MF_01810">
    <property type="entry name" value="YidC_type1"/>
    <property type="match status" value="1"/>
</dbReference>
<dbReference type="CDD" id="cd20070">
    <property type="entry name" value="5TM_YidC_Alb3"/>
    <property type="match status" value="1"/>
</dbReference>
<evidence type="ECO:0000256" key="6">
    <source>
        <dbReference type="ARBA" id="ARBA00022692"/>
    </source>
</evidence>
<feature type="domain" description="Membrane insertase YidC/Oxa/ALB C-terminal" evidence="14">
    <location>
        <begin position="356"/>
        <end position="530"/>
    </location>
</feature>
<name>A0A660SC49_UNCT6</name>
<evidence type="ECO:0000256" key="4">
    <source>
        <dbReference type="ARBA" id="ARBA00022448"/>
    </source>
</evidence>
<keyword evidence="4 13" id="KW-0813">Transport</keyword>
<comment type="similarity">
    <text evidence="2 13">Belongs to the OXA1/ALB3/YidC family. Type 1 subfamily.</text>
</comment>
<evidence type="ECO:0000256" key="7">
    <source>
        <dbReference type="ARBA" id="ARBA00022927"/>
    </source>
</evidence>
<keyword evidence="8 13" id="KW-1133">Transmembrane helix</keyword>
<dbReference type="Pfam" id="PF02096">
    <property type="entry name" value="60KD_IMP"/>
    <property type="match status" value="1"/>
</dbReference>
<keyword evidence="9 13" id="KW-0472">Membrane</keyword>
<dbReference type="InterPro" id="IPR038221">
    <property type="entry name" value="YidC_periplasmic_sf"/>
</dbReference>
<evidence type="ECO:0000256" key="1">
    <source>
        <dbReference type="ARBA" id="ARBA00004429"/>
    </source>
</evidence>
<dbReference type="CDD" id="cd19961">
    <property type="entry name" value="EcYidC-like_peri"/>
    <property type="match status" value="1"/>
</dbReference>
<evidence type="ECO:0000256" key="5">
    <source>
        <dbReference type="ARBA" id="ARBA00022475"/>
    </source>
</evidence>
<evidence type="ECO:0000256" key="8">
    <source>
        <dbReference type="ARBA" id="ARBA00022989"/>
    </source>
</evidence>
<keyword evidence="7 13" id="KW-0653">Protein transport</keyword>